<evidence type="ECO:0000256" key="6">
    <source>
        <dbReference type="SAM" id="Phobius"/>
    </source>
</evidence>
<dbReference type="OrthoDB" id="3069632at2759"/>
<dbReference type="Gene3D" id="2.60.120.260">
    <property type="entry name" value="Galactose-binding domain-like"/>
    <property type="match status" value="1"/>
</dbReference>
<keyword evidence="4 6" id="KW-0472">Membrane</keyword>
<dbReference type="InParanoid" id="A0A409YTW8"/>
<organism evidence="7 8">
    <name type="scientific">Gymnopilus dilepis</name>
    <dbReference type="NCBI Taxonomy" id="231916"/>
    <lineage>
        <taxon>Eukaryota</taxon>
        <taxon>Fungi</taxon>
        <taxon>Dikarya</taxon>
        <taxon>Basidiomycota</taxon>
        <taxon>Agaricomycotina</taxon>
        <taxon>Agaricomycetes</taxon>
        <taxon>Agaricomycetidae</taxon>
        <taxon>Agaricales</taxon>
        <taxon>Agaricineae</taxon>
        <taxon>Hymenogastraceae</taxon>
        <taxon>Gymnopilus</taxon>
    </lineage>
</organism>
<keyword evidence="2 6" id="KW-0812">Transmembrane</keyword>
<evidence type="ECO:0000256" key="2">
    <source>
        <dbReference type="ARBA" id="ARBA00022692"/>
    </source>
</evidence>
<feature type="transmembrane region" description="Helical" evidence="6">
    <location>
        <begin position="341"/>
        <end position="362"/>
    </location>
</feature>
<keyword evidence="3 6" id="KW-1133">Transmembrane helix</keyword>
<evidence type="ECO:0000256" key="1">
    <source>
        <dbReference type="ARBA" id="ARBA00004167"/>
    </source>
</evidence>
<evidence type="ECO:0000313" key="7">
    <source>
        <dbReference type="EMBL" id="PPR06440.1"/>
    </source>
</evidence>
<gene>
    <name evidence="7" type="ORF">CVT26_006469</name>
</gene>
<dbReference type="GO" id="GO:0071944">
    <property type="term" value="C:cell periphery"/>
    <property type="evidence" value="ECO:0007669"/>
    <property type="project" value="UniProtKB-ARBA"/>
</dbReference>
<evidence type="ECO:0000313" key="8">
    <source>
        <dbReference type="Proteomes" id="UP000284706"/>
    </source>
</evidence>
<reference evidence="7 8" key="1">
    <citation type="journal article" date="2018" name="Evol. Lett.">
        <title>Horizontal gene cluster transfer increased hallucinogenic mushroom diversity.</title>
        <authorList>
            <person name="Reynolds H.T."/>
            <person name="Vijayakumar V."/>
            <person name="Gluck-Thaler E."/>
            <person name="Korotkin H.B."/>
            <person name="Matheny P.B."/>
            <person name="Slot J.C."/>
        </authorList>
    </citation>
    <scope>NUCLEOTIDE SEQUENCE [LARGE SCALE GENOMIC DNA]</scope>
    <source>
        <strain evidence="7 8">SRW20</strain>
    </source>
</reference>
<comment type="caution">
    <text evidence="7">The sequence shown here is derived from an EMBL/GenBank/DDBJ whole genome shotgun (WGS) entry which is preliminary data.</text>
</comment>
<dbReference type="InterPro" id="IPR051694">
    <property type="entry name" value="Immunoregulatory_rcpt-like"/>
</dbReference>
<comment type="subcellular location">
    <subcellularLocation>
        <location evidence="1">Membrane</location>
        <topology evidence="1">Single-pass membrane protein</topology>
    </subcellularLocation>
</comment>
<feature type="transmembrane region" description="Helical" evidence="6">
    <location>
        <begin position="896"/>
        <end position="919"/>
    </location>
</feature>
<dbReference type="EMBL" id="NHYE01000318">
    <property type="protein sequence ID" value="PPR06440.1"/>
    <property type="molecule type" value="Genomic_DNA"/>
</dbReference>
<dbReference type="PANTHER" id="PTHR15549">
    <property type="entry name" value="PAIRED IMMUNOGLOBULIN-LIKE TYPE 2 RECEPTOR"/>
    <property type="match status" value="1"/>
</dbReference>
<protein>
    <submittedName>
        <fullName evidence="7">Uncharacterized protein</fullName>
    </submittedName>
</protein>
<keyword evidence="8" id="KW-1185">Reference proteome</keyword>
<dbReference type="AlphaFoldDB" id="A0A409YTW8"/>
<evidence type="ECO:0000256" key="3">
    <source>
        <dbReference type="ARBA" id="ARBA00022989"/>
    </source>
</evidence>
<dbReference type="GO" id="GO:0016020">
    <property type="term" value="C:membrane"/>
    <property type="evidence" value="ECO:0007669"/>
    <property type="project" value="UniProtKB-SubCell"/>
</dbReference>
<feature type="region of interest" description="Disordered" evidence="5">
    <location>
        <begin position="1083"/>
        <end position="1110"/>
    </location>
</feature>
<sequence>MSQSQFRQIFVDDNDTAIEYGAGWSLQALKPGDEASAYTPLYDTLHAFLQPDNIQRSNISFIFNGTDVSAFFEEQPLSTLLGITTNGITACTVDGVQQKLTFGIGNSVSCLTNNSLPDGTHKLFVEVGVQVKFDGIVYTPSVKNSAAGDVVYHPGSSDLKWEPLPWYSSPLSPPGGAVDLDFVGEGQSYTSDLSIEGELILNSDIGYSLGVYADFFYNISSLFPYSNMTYTIDDYPPQDFAIANVPDSSNTLATKIRILQTPSYPMGQHHFHLFFHVNNDTVLPFALNQIIVQNSTAHGTVSLQTFPTTLSAVSSPATGGATIPKAPQEPANGHTKSHVPIWIGIATGIAAILLLISGIICYRWRRRRFGEDADGVIEVVVRPFALSDRRLNDPEKSARLLQSHAPTGRIAVGESQDESTGATAPPAYLATEKGIAKGIVAIILCITGITWYRRRKQRTLAVDHEDVVEVVVRPFALTDRRLDGPEKSAQLMQSGQNADQLYRHVPTTQVAVSDHRESQEQEESNSTVSFHYQVIPMNLLSAPQTEQMSHAPSRPVEFQEFGQFFHEHVRREEVGEAIVWVPNSTPQKGQPESSSLTLTMQNRQFFVDDNDTAIEYGPGWVFRSSNSDDEGLTFTALYDTLHSFSPTHDIPRSNLSFTFNGTSVMAIFPTGSPPVAAITACTVDGVQQMTVNTSELSIECQTNSSLADGTHKLYVEVDTMIEFDGIQYTPSSGNGAIGDVIYFPEDSDLKWQRSRTTNAFGDLGPGGTIDLDFIGYSLGVYANVLHSLFGQQPDSNLTYTIDDYPAQNFTIASLADISSEIQLSQDRVLQTPWYPEGQHHFHLTFHGTNETVPFLLSQIIVQSSTSHGTVSLQPFPTTLSTASPQPMTNIHTTSHAAMWIGIATGIISILLLVSGVLWYRRRIQRTPVDHEEVVEVVVRPFSLSDRRLNIPEKSARLLQSGQNLGDPIHHITTRQGVVRDHLGSQDELNGTVVTAPPAYHATEEGISKGIVGFLLLISGISWYRRRKQRTPRNHEDVVDVVVQPFALTDRRLDRPEKSTRLLQSEHDLGHLVGHVPTRQVANVGHRESQDESNSTVVTAPPAYDTTEEAS</sequence>
<dbReference type="Proteomes" id="UP000284706">
    <property type="component" value="Unassembled WGS sequence"/>
</dbReference>
<evidence type="ECO:0000256" key="4">
    <source>
        <dbReference type="ARBA" id="ARBA00023136"/>
    </source>
</evidence>
<accession>A0A409YTW8</accession>
<evidence type="ECO:0000256" key="5">
    <source>
        <dbReference type="SAM" id="MobiDB-lite"/>
    </source>
</evidence>
<feature type="transmembrane region" description="Helical" evidence="6">
    <location>
        <begin position="434"/>
        <end position="452"/>
    </location>
</feature>
<proteinExistence type="predicted"/>
<name>A0A409YTW8_9AGAR</name>